<accession>A0ABD3QHJ8</accession>
<dbReference type="InterPro" id="IPR029058">
    <property type="entry name" value="AB_hydrolase_fold"/>
</dbReference>
<reference evidence="3 4" key="1">
    <citation type="journal article" date="2020" name="G3 (Bethesda)">
        <title>Improved Reference Genome for Cyclotella cryptica CCMP332, a Model for Cell Wall Morphogenesis, Salinity Adaptation, and Lipid Production in Diatoms (Bacillariophyta).</title>
        <authorList>
            <person name="Roberts W.R."/>
            <person name="Downey K.M."/>
            <person name="Ruck E.C."/>
            <person name="Traller J.C."/>
            <person name="Alverson A.J."/>
        </authorList>
    </citation>
    <scope>NUCLEOTIDE SEQUENCE [LARGE SCALE GENOMIC DNA]</scope>
    <source>
        <strain evidence="3 4">CCMP332</strain>
    </source>
</reference>
<feature type="region of interest" description="Disordered" evidence="1">
    <location>
        <begin position="1"/>
        <end position="89"/>
    </location>
</feature>
<name>A0ABD3QHJ8_9STRA</name>
<feature type="compositionally biased region" description="Basic and acidic residues" evidence="1">
    <location>
        <begin position="171"/>
        <end position="195"/>
    </location>
</feature>
<proteinExistence type="predicted"/>
<feature type="region of interest" description="Disordered" evidence="1">
    <location>
        <begin position="102"/>
        <end position="213"/>
    </location>
</feature>
<evidence type="ECO:0000259" key="2">
    <source>
        <dbReference type="Pfam" id="PF00561"/>
    </source>
</evidence>
<organism evidence="3 4">
    <name type="scientific">Cyclotella cryptica</name>
    <dbReference type="NCBI Taxonomy" id="29204"/>
    <lineage>
        <taxon>Eukaryota</taxon>
        <taxon>Sar</taxon>
        <taxon>Stramenopiles</taxon>
        <taxon>Ochrophyta</taxon>
        <taxon>Bacillariophyta</taxon>
        <taxon>Coscinodiscophyceae</taxon>
        <taxon>Thalassiosirophycidae</taxon>
        <taxon>Stephanodiscales</taxon>
        <taxon>Stephanodiscaceae</taxon>
        <taxon>Cyclotella</taxon>
    </lineage>
</organism>
<dbReference type="Gene3D" id="3.40.50.1820">
    <property type="entry name" value="alpha/beta hydrolase"/>
    <property type="match status" value="1"/>
</dbReference>
<evidence type="ECO:0000256" key="1">
    <source>
        <dbReference type="SAM" id="MobiDB-lite"/>
    </source>
</evidence>
<keyword evidence="4" id="KW-1185">Reference proteome</keyword>
<feature type="compositionally biased region" description="Basic and acidic residues" evidence="1">
    <location>
        <begin position="356"/>
        <end position="379"/>
    </location>
</feature>
<feature type="compositionally biased region" description="Low complexity" evidence="1">
    <location>
        <begin position="387"/>
        <end position="398"/>
    </location>
</feature>
<protein>
    <recommendedName>
        <fullName evidence="2">AB hydrolase-1 domain-containing protein</fullName>
    </recommendedName>
</protein>
<dbReference type="Pfam" id="PF00561">
    <property type="entry name" value="Abhydrolase_1"/>
    <property type="match status" value="1"/>
</dbReference>
<dbReference type="PANTHER" id="PTHR43358:SF4">
    <property type="entry name" value="ALPHA_BETA HYDROLASE FOLD-1 DOMAIN-CONTAINING PROTEIN"/>
    <property type="match status" value="1"/>
</dbReference>
<dbReference type="EMBL" id="JABMIG020000036">
    <property type="protein sequence ID" value="KAL3799810.1"/>
    <property type="molecule type" value="Genomic_DNA"/>
</dbReference>
<feature type="region of interest" description="Disordered" evidence="1">
    <location>
        <begin position="647"/>
        <end position="754"/>
    </location>
</feature>
<feature type="compositionally biased region" description="Basic and acidic residues" evidence="1">
    <location>
        <begin position="204"/>
        <end position="213"/>
    </location>
</feature>
<sequence length="770" mass="84728">MASYDDPEGLLQDQGLEVVVIPYRPPPAPPSTKLRHSPNPQFRHPPPEPDGIATPEGPQNEPDHAGPEFMPSPSSSCPPPSAQQLVTPRSQLAMVEAVCQGVDVSSGTSSDRSHDAPISPTNTPEDESEEQTENFPTRQSPHQSQTAQPPARKVIRTAIHVEHPASLQGQIRERIRNGDGNLHRTGDASRSRRSEQQQQLQTQRRSESAARAAKDRKLSYLQLAKLGYQELVHAVIRPPRSSYTLESLGPEVFTFCDALVQRRDFAVRNKRGMKIQCSLWSCHDWTLGEEEYDDNDGDEDGQGVPPVESLEDASCLAGRVVLDDWDENNERGRMYLHVNLAEAGEVGSSSSSTLTDCHERVGGTEGRDEKEDKSNEKPWKTRGTQCKNTTNSSSPSKTTARHPVVIYLHGNSSSRLEVIPQLGHLLSLGVSILSFDFCGSGHSEGDYVSLGYYEREDLDSIIRFLRSSGQVSSIALWGRSMGAATALMYASRDPTISCMILDSPFTDLQRLSEEIVEKGRRQGVAVPNIVLQMVMRMLKSSVKSQAGFNLRHISPISHADKCFVPAMFVAGEHDDFIHKGHSILIYRRYAGDKNIVIVDGDHNSPRPRFLQQSACLFLQSCMGLPASGELVVPLGVNLLAPPWLHKGARPTASVDRGKGKMGSVPGRSWLPLREQREQRQQRRKQRPQGGSAVDGAQGDCLNKRSEEPPELPLSPLNEPSRSSHDDGVVVARKERHSPSKDAVLAAAAPPDMSETQKDIQASLFKMLGQC</sequence>
<dbReference type="PANTHER" id="PTHR43358">
    <property type="entry name" value="ALPHA/BETA-HYDROLASE"/>
    <property type="match status" value="1"/>
</dbReference>
<evidence type="ECO:0000313" key="3">
    <source>
        <dbReference type="EMBL" id="KAL3799810.1"/>
    </source>
</evidence>
<dbReference type="InterPro" id="IPR052920">
    <property type="entry name" value="DNA-binding_regulatory"/>
</dbReference>
<dbReference type="Proteomes" id="UP001516023">
    <property type="component" value="Unassembled WGS sequence"/>
</dbReference>
<dbReference type="AlphaFoldDB" id="A0ABD3QHJ8"/>
<comment type="caution">
    <text evidence="3">The sequence shown here is derived from an EMBL/GenBank/DDBJ whole genome shotgun (WGS) entry which is preliminary data.</text>
</comment>
<dbReference type="SUPFAM" id="SSF53474">
    <property type="entry name" value="alpha/beta-Hydrolases"/>
    <property type="match status" value="1"/>
</dbReference>
<feature type="compositionally biased region" description="Polar residues" evidence="1">
    <location>
        <begin position="133"/>
        <end position="148"/>
    </location>
</feature>
<feature type="domain" description="AB hydrolase-1" evidence="2">
    <location>
        <begin position="403"/>
        <end position="511"/>
    </location>
</feature>
<feature type="region of interest" description="Disordered" evidence="1">
    <location>
        <begin position="347"/>
        <end position="399"/>
    </location>
</feature>
<gene>
    <name evidence="3" type="ORF">HJC23_010460</name>
</gene>
<dbReference type="InterPro" id="IPR000073">
    <property type="entry name" value="AB_hydrolase_1"/>
</dbReference>
<evidence type="ECO:0000313" key="4">
    <source>
        <dbReference type="Proteomes" id="UP001516023"/>
    </source>
</evidence>